<dbReference type="InterPro" id="IPR036188">
    <property type="entry name" value="FAD/NAD-bd_sf"/>
</dbReference>
<name>A0AAW6RC41_GORRU</name>
<evidence type="ECO:0000313" key="2">
    <source>
        <dbReference type="EMBL" id="MDG6783802.1"/>
    </source>
</evidence>
<dbReference type="Gene3D" id="3.50.50.60">
    <property type="entry name" value="FAD/NAD(P)-binding domain"/>
    <property type="match status" value="1"/>
</dbReference>
<dbReference type="InterPro" id="IPR052189">
    <property type="entry name" value="L-asp_N-monooxygenase_NS-form"/>
</dbReference>
<dbReference type="AlphaFoldDB" id="A0AAW6RC41"/>
<organism evidence="2">
    <name type="scientific">Gordonia rubripertincta</name>
    <name type="common">Rhodococcus corallinus</name>
    <dbReference type="NCBI Taxonomy" id="36822"/>
    <lineage>
        <taxon>Bacteria</taxon>
        <taxon>Bacillati</taxon>
        <taxon>Actinomycetota</taxon>
        <taxon>Actinomycetes</taxon>
        <taxon>Mycobacteriales</taxon>
        <taxon>Gordoniaceae</taxon>
        <taxon>Gordonia</taxon>
    </lineage>
</organism>
<dbReference type="InterPro" id="IPR038732">
    <property type="entry name" value="HpyO/CreE_NAD-binding"/>
</dbReference>
<protein>
    <submittedName>
        <fullName evidence="2">FAD/NAD(P)-binding protein</fullName>
    </submittedName>
</protein>
<dbReference type="PANTHER" id="PTHR40254:SF1">
    <property type="entry name" value="BLR0577 PROTEIN"/>
    <property type="match status" value="1"/>
</dbReference>
<comment type="caution">
    <text evidence="2">The sequence shown here is derived from an EMBL/GenBank/DDBJ whole genome shotgun (WGS) entry which is preliminary data.</text>
</comment>
<accession>A0AAW6RC41</accession>
<dbReference type="RefSeq" id="WP_005200459.1">
    <property type="nucleotide sequence ID" value="NZ_CP136136.1"/>
</dbReference>
<dbReference type="SUPFAM" id="SSF51905">
    <property type="entry name" value="FAD/NAD(P)-binding domain"/>
    <property type="match status" value="2"/>
</dbReference>
<dbReference type="Pfam" id="PF13454">
    <property type="entry name" value="NAD_binding_9"/>
    <property type="match status" value="1"/>
</dbReference>
<dbReference type="PANTHER" id="PTHR40254">
    <property type="entry name" value="BLR0577 PROTEIN"/>
    <property type="match status" value="1"/>
</dbReference>
<sequence length="455" mass="48781">MRVIVVGAGAAGSLVVFHLARLVAADGRAEAFEVVVVDPTGQVAGPAFGTKDPAHLLNVPAAGMSVDPDERFDFVDWCRAEGLVSGDEAHYFFAPRAQWARYLRTRLAEACEHAGDRLSVRHVRESAVGVTAVGQGVRVTTSDGTVVDGDRLVLATGLPGVGDGWAPCDLSDQPRYVANPWRPDALEPVLADDRDVLVIGTGLTMVDVAISLLKSGGNRRVEAISRGGRLPRRHADTYLGEVVPDTSTWGDSLDEIRAAVATHVARIERLLGNWRPGVDGVRYRVAELWARLDEADRGTFVRELAGDWLVRRHRMPPSSGALVDEARRSGRLVVRAGRINRVDAVPGGLTVTTGDDERTYAWIVNCTGPQSDVRELGNPVLDSVLDAGLATTDALGLGLVTDDGHVLDADGHPGPIWTLGSLRRGELWETTAVPEIRTQAEELAASLIGDVTSHR</sequence>
<gene>
    <name evidence="2" type="ORF">QBL07_23605</name>
</gene>
<evidence type="ECO:0000259" key="1">
    <source>
        <dbReference type="Pfam" id="PF13454"/>
    </source>
</evidence>
<dbReference type="EMBL" id="JARUXG010000031">
    <property type="protein sequence ID" value="MDG6783802.1"/>
    <property type="molecule type" value="Genomic_DNA"/>
</dbReference>
<feature type="domain" description="FAD-dependent urate hydroxylase HpyO/Asp monooxygenase CreE-like FAD/NAD(P)-binding" evidence="1">
    <location>
        <begin position="5"/>
        <end position="157"/>
    </location>
</feature>
<dbReference type="PRINTS" id="PR00368">
    <property type="entry name" value="FADPNR"/>
</dbReference>
<reference evidence="2" key="1">
    <citation type="submission" date="2023-04" db="EMBL/GenBank/DDBJ databases">
        <title>Characterization and analysis of the complete genome of Gordonia rubripertincta 112, the degrader of aromatic and aliphatic compounds.</title>
        <authorList>
            <person name="Frantsuzova E."/>
            <person name="Bogun A."/>
            <person name="Delegan Y."/>
        </authorList>
    </citation>
    <scope>NUCLEOTIDE SEQUENCE</scope>
    <source>
        <strain evidence="2">112</strain>
    </source>
</reference>
<proteinExistence type="predicted"/>